<organism evidence="1 3">
    <name type="scientific">Baekduia soli</name>
    <dbReference type="NCBI Taxonomy" id="496014"/>
    <lineage>
        <taxon>Bacteria</taxon>
        <taxon>Bacillati</taxon>
        <taxon>Actinomycetota</taxon>
        <taxon>Thermoleophilia</taxon>
        <taxon>Solirubrobacterales</taxon>
        <taxon>Baekduiaceae</taxon>
        <taxon>Baekduia</taxon>
    </lineage>
</organism>
<evidence type="ECO:0000313" key="1">
    <source>
        <dbReference type="EMBL" id="QEC46112.1"/>
    </source>
</evidence>
<dbReference type="KEGG" id="bsol:FSW04_25415"/>
<dbReference type="EMBL" id="CP042430">
    <property type="protein sequence ID" value="QEC46112.1"/>
    <property type="molecule type" value="Genomic_DNA"/>
</dbReference>
<reference evidence="1" key="2">
    <citation type="submission" date="2019-08" db="EMBL/GenBank/DDBJ databases">
        <authorList>
            <person name="Im W.-T."/>
        </authorList>
    </citation>
    <scope>NUCLEOTIDE SEQUENCE</scope>
    <source>
        <strain evidence="1">BR7-21</strain>
    </source>
</reference>
<sequence length="93" mass="8968">MGISGPSGSFTDPAAAQMQWDAIASIKSVSPFAEPAPAGGAAGGIAAALDSLMPQMPAVAGLAGDGGQAGGAGGIDRDGEIRRAQQVTIDLFA</sequence>
<dbReference type="AlphaFoldDB" id="A0A5B8TZF9"/>
<evidence type="ECO:0000313" key="2">
    <source>
        <dbReference type="EMBL" id="QEC50593.1"/>
    </source>
</evidence>
<protein>
    <submittedName>
        <fullName evidence="1">Uncharacterized protein</fullName>
    </submittedName>
</protein>
<dbReference type="Proteomes" id="UP000321805">
    <property type="component" value="Chromosome"/>
</dbReference>
<keyword evidence="3" id="KW-1185">Reference proteome</keyword>
<dbReference type="KEGG" id="bsol:FSW04_00060"/>
<accession>A0A5B8TZF9</accession>
<name>A0A5B8TZF9_9ACTN</name>
<reference evidence="1 3" key="1">
    <citation type="journal article" date="2018" name="J. Microbiol.">
        <title>Baekduia soli gen. nov., sp. nov., a novel bacterium isolated from the soil of Baekdu Mountain and proposal of a novel family name, Baekduiaceae fam. nov.</title>
        <authorList>
            <person name="An D.S."/>
            <person name="Siddiqi M.Z."/>
            <person name="Kim K.H."/>
            <person name="Yu H.S."/>
            <person name="Im W.T."/>
        </authorList>
    </citation>
    <scope>NUCLEOTIDE SEQUENCE [LARGE SCALE GENOMIC DNA]</scope>
    <source>
        <strain evidence="1 3">BR7-21</strain>
    </source>
</reference>
<dbReference type="EMBL" id="CP042430">
    <property type="protein sequence ID" value="QEC50593.1"/>
    <property type="molecule type" value="Genomic_DNA"/>
</dbReference>
<proteinExistence type="predicted"/>
<dbReference type="RefSeq" id="WP_146914962.1">
    <property type="nucleotide sequence ID" value="NZ_CP042430.1"/>
</dbReference>
<gene>
    <name evidence="1" type="ORF">FSW04_00060</name>
    <name evidence="2" type="ORF">FSW04_25415</name>
</gene>
<evidence type="ECO:0000313" key="3">
    <source>
        <dbReference type="Proteomes" id="UP000321805"/>
    </source>
</evidence>